<accession>A0A929RXA6</accession>
<gene>
    <name evidence="2" type="ORF">HXK21_01870</name>
</gene>
<reference evidence="2" key="1">
    <citation type="submission" date="2020-04" db="EMBL/GenBank/DDBJ databases">
        <title>Deep metagenomics examines the oral microbiome during advanced dental caries in children, revealing novel taxa and co-occurrences with host molecules.</title>
        <authorList>
            <person name="Baker J.L."/>
            <person name="Morton J.T."/>
            <person name="Dinis M."/>
            <person name="Alvarez R."/>
            <person name="Tran N.C."/>
            <person name="Knight R."/>
            <person name="Edlund A."/>
        </authorList>
    </citation>
    <scope>NUCLEOTIDE SEQUENCE</scope>
    <source>
        <strain evidence="2">JCVI_34_bin.1</strain>
    </source>
</reference>
<evidence type="ECO:0000256" key="1">
    <source>
        <dbReference type="SAM" id="SignalP"/>
    </source>
</evidence>
<proteinExistence type="predicted"/>
<feature type="signal peptide" evidence="1">
    <location>
        <begin position="1"/>
        <end position="19"/>
    </location>
</feature>
<dbReference type="AlphaFoldDB" id="A0A929RXA6"/>
<keyword evidence="1" id="KW-0732">Signal</keyword>
<dbReference type="RefSeq" id="WP_303762924.1">
    <property type="nucleotide sequence ID" value="NZ_JABZGR010000003.1"/>
</dbReference>
<dbReference type="Proteomes" id="UP000704068">
    <property type="component" value="Unassembled WGS sequence"/>
</dbReference>
<sequence>MKKLTLFISLAACAFVAKADRYQITCCDGSIHIVTYTHEVIQGNEDKLPVLGSKGEKELAHFLGQLHCSNGCYISVCKIIVESGPNQSSTKAQPALKTESLKKLLKTIRDDNKVALCAQAEQQ</sequence>
<comment type="caution">
    <text evidence="2">The sequence shown here is derived from an EMBL/GenBank/DDBJ whole genome shotgun (WGS) entry which is preliminary data.</text>
</comment>
<dbReference type="EMBL" id="JABZGR010000003">
    <property type="protein sequence ID" value="MBF0969779.1"/>
    <property type="molecule type" value="Genomic_DNA"/>
</dbReference>
<organism evidence="2 3">
    <name type="scientific">Alloprevotella tannerae</name>
    <dbReference type="NCBI Taxonomy" id="76122"/>
    <lineage>
        <taxon>Bacteria</taxon>
        <taxon>Pseudomonadati</taxon>
        <taxon>Bacteroidota</taxon>
        <taxon>Bacteroidia</taxon>
        <taxon>Bacteroidales</taxon>
        <taxon>Prevotellaceae</taxon>
        <taxon>Alloprevotella</taxon>
    </lineage>
</organism>
<name>A0A929RXA6_9BACT</name>
<evidence type="ECO:0000313" key="3">
    <source>
        <dbReference type="Proteomes" id="UP000704068"/>
    </source>
</evidence>
<protein>
    <submittedName>
        <fullName evidence="2">Uncharacterized protein</fullName>
    </submittedName>
</protein>
<evidence type="ECO:0000313" key="2">
    <source>
        <dbReference type="EMBL" id="MBF0969779.1"/>
    </source>
</evidence>
<feature type="chain" id="PRO_5037135597" evidence="1">
    <location>
        <begin position="20"/>
        <end position="123"/>
    </location>
</feature>